<dbReference type="Pfam" id="PF11738">
    <property type="entry name" value="DUF3298"/>
    <property type="match status" value="1"/>
</dbReference>
<dbReference type="KEGG" id="cbau:H1R16_11985"/>
<dbReference type="InterPro" id="IPR037126">
    <property type="entry name" value="PdaC/RsiV-like_sf"/>
</dbReference>
<dbReference type="Proteomes" id="UP000515349">
    <property type="component" value="Chromosome"/>
</dbReference>
<feature type="domain" description="DUF3298" evidence="2">
    <location>
        <begin position="209"/>
        <end position="252"/>
    </location>
</feature>
<gene>
    <name evidence="4" type="ORF">H1R16_11985</name>
    <name evidence="3" type="ORF">H2507_03475</name>
</gene>
<dbReference type="EMBL" id="JACEUX010000001">
    <property type="protein sequence ID" value="MBA5246222.1"/>
    <property type="molecule type" value="Genomic_DNA"/>
</dbReference>
<evidence type="ECO:0000313" key="6">
    <source>
        <dbReference type="Proteomes" id="UP000539710"/>
    </source>
</evidence>
<protein>
    <submittedName>
        <fullName evidence="4">DUF3298 domain-containing protein</fullName>
    </submittedName>
</protein>
<evidence type="ECO:0000313" key="4">
    <source>
        <dbReference type="EMBL" id="QMS98399.1"/>
    </source>
</evidence>
<reference evidence="3" key="3">
    <citation type="submission" date="2020-07" db="EMBL/GenBank/DDBJ databases">
        <authorList>
            <person name="Yang C."/>
        </authorList>
    </citation>
    <scope>NUCLEOTIDE SEQUENCE</scope>
    <source>
        <strain evidence="3">Cx-624</strain>
    </source>
</reference>
<accession>A0A7D7LMG4</accession>
<dbReference type="Gene3D" id="3.90.640.20">
    <property type="entry name" value="Heat-shock cognate protein, ATPase"/>
    <property type="match status" value="1"/>
</dbReference>
<evidence type="ECO:0000313" key="3">
    <source>
        <dbReference type="EMBL" id="MBA5246222.1"/>
    </source>
</evidence>
<evidence type="ECO:0000313" key="5">
    <source>
        <dbReference type="Proteomes" id="UP000515349"/>
    </source>
</evidence>
<keyword evidence="6" id="KW-1185">Reference proteome</keyword>
<name>A0A7D7LMG4_9FLAO</name>
<dbReference type="RefSeq" id="WP_181886314.1">
    <property type="nucleotide sequence ID" value="NZ_CP059472.1"/>
</dbReference>
<evidence type="ECO:0000256" key="1">
    <source>
        <dbReference type="SAM" id="SignalP"/>
    </source>
</evidence>
<keyword evidence="1" id="KW-0732">Signal</keyword>
<proteinExistence type="predicted"/>
<dbReference type="AlphaFoldDB" id="A0A7D7LMG4"/>
<feature type="signal peptide" evidence="1">
    <location>
        <begin position="1"/>
        <end position="24"/>
    </location>
</feature>
<dbReference type="PROSITE" id="PS51257">
    <property type="entry name" value="PROKAR_LIPOPROTEIN"/>
    <property type="match status" value="1"/>
</dbReference>
<dbReference type="Gene3D" id="3.30.565.40">
    <property type="entry name" value="Fervidobacterium nodosum Rt17-B1 like"/>
    <property type="match status" value="1"/>
</dbReference>
<reference evidence="4 5" key="1">
    <citation type="submission" date="2020-07" db="EMBL/GenBank/DDBJ databases">
        <title>Chryseobacterium sp.cx-624.</title>
        <authorList>
            <person name="Yang C."/>
        </authorList>
    </citation>
    <scope>NUCLEOTIDE SEQUENCE [LARGE SCALE GENOMIC DNA]</scope>
    <source>
        <strain evidence="4">Cx-624</strain>
        <strain evidence="5">cx-624</strain>
    </source>
</reference>
<evidence type="ECO:0000259" key="2">
    <source>
        <dbReference type="Pfam" id="PF11738"/>
    </source>
</evidence>
<sequence length="270" mass="30258">MKRLLSAFAVAALMSVGCSEKASAESQSDVSVNTEDENINKPTAFSADSLIVADSAVISPTLTLEYSQKLLVFNGVNKPVLDSLYSDVLFNDKKVLSDYSLSTLQKSATARMQKYFYDSKNEYRDFMPERPQKWDQHSAMTLFSNHHGFLIVQYTGYGYTGGAHGYAFENYRTVDLMAQKNMVLEDIVDVKAVQWNKILLEAVGSRKEELFEPATLTYSQNFFFDDRHLTFVYGQYEIGPYASGIIPVAVPLAKISAALRPDFKARIGIK</sequence>
<dbReference type="EMBL" id="CP059472">
    <property type="protein sequence ID" value="QMS98399.1"/>
    <property type="molecule type" value="Genomic_DNA"/>
</dbReference>
<dbReference type="Proteomes" id="UP000539710">
    <property type="component" value="Unassembled WGS sequence"/>
</dbReference>
<reference evidence="6" key="2">
    <citation type="submission" date="2020-07" db="EMBL/GenBank/DDBJ databases">
        <title>Flavobacterium sp. xlx-214.</title>
        <authorList>
            <person name="Yang C."/>
        </authorList>
    </citation>
    <scope>NUCLEOTIDE SEQUENCE [LARGE SCALE GENOMIC DNA]</scope>
    <source>
        <strain evidence="6">CX-624</strain>
    </source>
</reference>
<organism evidence="4 5">
    <name type="scientific">Marnyiella aurantia</name>
    <dbReference type="NCBI Taxonomy" id="2758037"/>
    <lineage>
        <taxon>Bacteria</taxon>
        <taxon>Pseudomonadati</taxon>
        <taxon>Bacteroidota</taxon>
        <taxon>Flavobacteriia</taxon>
        <taxon>Flavobacteriales</taxon>
        <taxon>Weeksellaceae</taxon>
        <taxon>Marnyiella</taxon>
    </lineage>
</organism>
<feature type="chain" id="PRO_5044656162" evidence="1">
    <location>
        <begin position="25"/>
        <end position="270"/>
    </location>
</feature>
<dbReference type="InterPro" id="IPR021729">
    <property type="entry name" value="DUF3298"/>
</dbReference>